<dbReference type="RefSeq" id="XP_040597235.1">
    <property type="nucleotide sequence ID" value="XM_040741301.1"/>
</dbReference>
<evidence type="ECO:0000259" key="9">
    <source>
        <dbReference type="PROSITE" id="PS50157"/>
    </source>
</evidence>
<evidence type="ECO:0000313" key="10">
    <source>
        <dbReference type="Proteomes" id="UP000886700"/>
    </source>
</evidence>
<gene>
    <name evidence="11" type="primary">LOC121138640</name>
</gene>
<evidence type="ECO:0000256" key="6">
    <source>
        <dbReference type="ARBA" id="ARBA00023242"/>
    </source>
</evidence>
<feature type="region of interest" description="Disordered" evidence="8">
    <location>
        <begin position="194"/>
        <end position="229"/>
    </location>
</feature>
<dbReference type="PANTHER" id="PTHR23235:SF156">
    <property type="entry name" value="KRUPPEL-LIKE FACTOR 18"/>
    <property type="match status" value="1"/>
</dbReference>
<evidence type="ECO:0000313" key="11">
    <source>
        <dbReference type="RefSeq" id="XP_040597235.1"/>
    </source>
</evidence>
<dbReference type="SUPFAM" id="SSF57667">
    <property type="entry name" value="beta-beta-alpha zinc fingers"/>
    <property type="match status" value="2"/>
</dbReference>
<evidence type="ECO:0000256" key="7">
    <source>
        <dbReference type="PROSITE-ProRule" id="PRU00042"/>
    </source>
</evidence>
<evidence type="ECO:0000256" key="3">
    <source>
        <dbReference type="ARBA" id="ARBA00022737"/>
    </source>
</evidence>
<feature type="domain" description="C2H2-type" evidence="9">
    <location>
        <begin position="299"/>
        <end position="328"/>
    </location>
</feature>
<dbReference type="PROSITE" id="PS50157">
    <property type="entry name" value="ZINC_FINGER_C2H2_2"/>
    <property type="match status" value="3"/>
</dbReference>
<accession>A0ABM2X2V8</accession>
<evidence type="ECO:0000256" key="2">
    <source>
        <dbReference type="ARBA" id="ARBA00022723"/>
    </source>
</evidence>
<evidence type="ECO:0000256" key="1">
    <source>
        <dbReference type="ARBA" id="ARBA00004123"/>
    </source>
</evidence>
<dbReference type="Proteomes" id="UP000886700">
    <property type="component" value="Unplaced"/>
</dbReference>
<dbReference type="GeneID" id="121138640"/>
<evidence type="ECO:0000256" key="5">
    <source>
        <dbReference type="ARBA" id="ARBA00022833"/>
    </source>
</evidence>
<dbReference type="SMART" id="SM00355">
    <property type="entry name" value="ZnF_C2H2"/>
    <property type="match status" value="3"/>
</dbReference>
<dbReference type="Gene3D" id="3.30.160.60">
    <property type="entry name" value="Classic Zinc Finger"/>
    <property type="match status" value="3"/>
</dbReference>
<sequence>MFMFPQASEELPQATQDLGQANADFFEELLEAYEEQDITPSVFQPGPCFPQPAENMIPNRDLMMTPEGYQPFNGHQGTNHEDQMSHYGQMSLYSSNSQGSIQSVEHYPSWYETSAYRGIQYPCMAPQMTIPAASQPLYDSEMQTPRFYMPQLRSMQTTFNAEDNLSQYQETTARVEVPPYMGPIQTAYVDENVCSSQKPSPNVEGSHSSQRTSFGNQTPYEDVSMDSSGSFVSQSHALQSFSVSTSDQAQPPRQKSDMEAHHSVAQKKFFCPYQDCEKSYTRSYHLKDHLKKHRGEKPFVCNQPGCQWRFFRSEDLRRHQSKHSGMRQYPCAKCNKNFSRLSYLKQHQRICTQAGPSARN</sequence>
<keyword evidence="4 7" id="KW-0863">Zinc-finger</keyword>
<evidence type="ECO:0000256" key="8">
    <source>
        <dbReference type="SAM" id="MobiDB-lite"/>
    </source>
</evidence>
<keyword evidence="3" id="KW-0677">Repeat</keyword>
<proteinExistence type="predicted"/>
<dbReference type="InterPro" id="IPR013087">
    <property type="entry name" value="Znf_C2H2_type"/>
</dbReference>
<name>A0ABM2X2V8_MESAU</name>
<dbReference type="PANTHER" id="PTHR23235">
    <property type="entry name" value="KRUEPPEL-LIKE TRANSCRIPTION FACTOR"/>
    <property type="match status" value="1"/>
</dbReference>
<comment type="subcellular location">
    <subcellularLocation>
        <location evidence="1">Nucleus</location>
    </subcellularLocation>
</comment>
<reference evidence="11" key="1">
    <citation type="submission" date="2025-08" db="UniProtKB">
        <authorList>
            <consortium name="RefSeq"/>
        </authorList>
    </citation>
    <scope>IDENTIFICATION</scope>
    <source>
        <tissue evidence="11">Liver</tissue>
    </source>
</reference>
<keyword evidence="2" id="KW-0479">Metal-binding</keyword>
<feature type="compositionally biased region" description="Polar residues" evidence="8">
    <location>
        <begin position="242"/>
        <end position="253"/>
    </location>
</feature>
<keyword evidence="5" id="KW-0862">Zinc</keyword>
<dbReference type="InterPro" id="IPR036236">
    <property type="entry name" value="Znf_C2H2_sf"/>
</dbReference>
<organism evidence="10 11">
    <name type="scientific">Mesocricetus auratus</name>
    <name type="common">Golden hamster</name>
    <dbReference type="NCBI Taxonomy" id="10036"/>
    <lineage>
        <taxon>Eukaryota</taxon>
        <taxon>Metazoa</taxon>
        <taxon>Chordata</taxon>
        <taxon>Craniata</taxon>
        <taxon>Vertebrata</taxon>
        <taxon>Euteleostomi</taxon>
        <taxon>Mammalia</taxon>
        <taxon>Eutheria</taxon>
        <taxon>Euarchontoglires</taxon>
        <taxon>Glires</taxon>
        <taxon>Rodentia</taxon>
        <taxon>Myomorpha</taxon>
        <taxon>Muroidea</taxon>
        <taxon>Cricetidae</taxon>
        <taxon>Cricetinae</taxon>
        <taxon>Mesocricetus</taxon>
    </lineage>
</organism>
<dbReference type="Pfam" id="PF00096">
    <property type="entry name" value="zf-C2H2"/>
    <property type="match status" value="3"/>
</dbReference>
<protein>
    <submittedName>
        <fullName evidence="11">Kruppel-like factor 18</fullName>
    </submittedName>
</protein>
<dbReference type="PROSITE" id="PS00028">
    <property type="entry name" value="ZINC_FINGER_C2H2_1"/>
    <property type="match status" value="2"/>
</dbReference>
<keyword evidence="6" id="KW-0539">Nucleus</keyword>
<feature type="region of interest" description="Disordered" evidence="8">
    <location>
        <begin position="242"/>
        <end position="261"/>
    </location>
</feature>
<evidence type="ECO:0000256" key="4">
    <source>
        <dbReference type="ARBA" id="ARBA00022771"/>
    </source>
</evidence>
<feature type="domain" description="C2H2-type" evidence="9">
    <location>
        <begin position="329"/>
        <end position="356"/>
    </location>
</feature>
<keyword evidence="10" id="KW-1185">Reference proteome</keyword>
<feature type="domain" description="C2H2-type" evidence="9">
    <location>
        <begin position="269"/>
        <end position="298"/>
    </location>
</feature>